<dbReference type="EMBL" id="FQYR01000005">
    <property type="protein sequence ID" value="SHK00598.1"/>
    <property type="molecule type" value="Genomic_DNA"/>
</dbReference>
<organism evidence="3 4">
    <name type="scientific">Rubritalea squalenifaciens DSM 18772</name>
    <dbReference type="NCBI Taxonomy" id="1123071"/>
    <lineage>
        <taxon>Bacteria</taxon>
        <taxon>Pseudomonadati</taxon>
        <taxon>Verrucomicrobiota</taxon>
        <taxon>Verrucomicrobiia</taxon>
        <taxon>Verrucomicrobiales</taxon>
        <taxon>Rubritaleaceae</taxon>
        <taxon>Rubritalea</taxon>
    </lineage>
</organism>
<keyword evidence="1" id="KW-0812">Transmembrane</keyword>
<dbReference type="RefSeq" id="WP_143184576.1">
    <property type="nucleotide sequence ID" value="NZ_FQYR01000005.1"/>
</dbReference>
<evidence type="ECO:0008006" key="5">
    <source>
        <dbReference type="Google" id="ProtNLM"/>
    </source>
</evidence>
<keyword evidence="1" id="KW-1133">Transmembrane helix</keyword>
<feature type="transmembrane region" description="Helical" evidence="1">
    <location>
        <begin position="142"/>
        <end position="161"/>
    </location>
</feature>
<evidence type="ECO:0000256" key="2">
    <source>
        <dbReference type="SAM" id="SignalP"/>
    </source>
</evidence>
<feature type="signal peptide" evidence="2">
    <location>
        <begin position="1"/>
        <end position="27"/>
    </location>
</feature>
<gene>
    <name evidence="3" type="ORF">SAMN02745181_3011</name>
</gene>
<keyword evidence="1" id="KW-0472">Membrane</keyword>
<sequence>MRLFKHIYLFLLLPALLALLPMQHIHAEDKSSPLGMPVKVTDVYIPGSQVEPIPRKNLSSSLVIRILEIKPASEGFRYDMEVYGLDPGTHQLSKYLHYADSKEPVSELDTALEVTVQHPADTLPKPQKLSYSTPSNLSNYRVMLWTLASVWILIFLLILFYRKKNKDASGAEEIKLSTYEKIQELVLATAHGDLSHNQQAELERLIIGHWKKQVPGLEFMPTADAITQLRTHTEASPLVLKIEHWLHAPSASVTQKEIEPLLTTFKKENQ</sequence>
<dbReference type="STRING" id="1123071.SAMN02745181_3011"/>
<keyword evidence="2" id="KW-0732">Signal</keyword>
<accession>A0A1M6NY87</accession>
<keyword evidence="4" id="KW-1185">Reference proteome</keyword>
<evidence type="ECO:0000313" key="3">
    <source>
        <dbReference type="EMBL" id="SHK00598.1"/>
    </source>
</evidence>
<protein>
    <recommendedName>
        <fullName evidence="5">Oxygen tolerance</fullName>
    </recommendedName>
</protein>
<proteinExistence type="predicted"/>
<dbReference type="InParanoid" id="A0A1M6NY87"/>
<feature type="chain" id="PRO_5013314242" description="Oxygen tolerance" evidence="2">
    <location>
        <begin position="28"/>
        <end position="270"/>
    </location>
</feature>
<dbReference type="AlphaFoldDB" id="A0A1M6NY87"/>
<evidence type="ECO:0000313" key="4">
    <source>
        <dbReference type="Proteomes" id="UP000184510"/>
    </source>
</evidence>
<dbReference type="OrthoDB" id="192299at2"/>
<name>A0A1M6NY87_9BACT</name>
<dbReference type="Proteomes" id="UP000184510">
    <property type="component" value="Unassembled WGS sequence"/>
</dbReference>
<evidence type="ECO:0000256" key="1">
    <source>
        <dbReference type="SAM" id="Phobius"/>
    </source>
</evidence>
<reference evidence="3 4" key="1">
    <citation type="submission" date="2016-11" db="EMBL/GenBank/DDBJ databases">
        <authorList>
            <person name="Jaros S."/>
            <person name="Januszkiewicz K."/>
            <person name="Wedrychowicz H."/>
        </authorList>
    </citation>
    <scope>NUCLEOTIDE SEQUENCE [LARGE SCALE GENOMIC DNA]</scope>
    <source>
        <strain evidence="3 4">DSM 18772</strain>
    </source>
</reference>